<accession>A0A437QZX5</accession>
<dbReference type="PANTHER" id="PTHR33755">
    <property type="entry name" value="TOXIN PARE1-RELATED"/>
    <property type="match status" value="1"/>
</dbReference>
<dbReference type="Pfam" id="PF05016">
    <property type="entry name" value="ParE_toxin"/>
    <property type="match status" value="1"/>
</dbReference>
<keyword evidence="2" id="KW-1277">Toxin-antitoxin system</keyword>
<dbReference type="OrthoDB" id="9798046at2"/>
<evidence type="ECO:0000313" key="3">
    <source>
        <dbReference type="EMBL" id="RVU40086.1"/>
    </source>
</evidence>
<dbReference type="InterPro" id="IPR035093">
    <property type="entry name" value="RelE/ParE_toxin_dom_sf"/>
</dbReference>
<gene>
    <name evidence="3" type="ORF">EOE67_07485</name>
</gene>
<comment type="similarity">
    <text evidence="1">Belongs to the RelE toxin family.</text>
</comment>
<dbReference type="EMBL" id="SACS01000006">
    <property type="protein sequence ID" value="RVU40086.1"/>
    <property type="molecule type" value="Genomic_DNA"/>
</dbReference>
<evidence type="ECO:0000313" key="4">
    <source>
        <dbReference type="Proteomes" id="UP000283077"/>
    </source>
</evidence>
<organism evidence="3 4">
    <name type="scientific">Rheinheimera riviphila</name>
    <dbReference type="NCBI Taxonomy" id="1834037"/>
    <lineage>
        <taxon>Bacteria</taxon>
        <taxon>Pseudomonadati</taxon>
        <taxon>Pseudomonadota</taxon>
        <taxon>Gammaproteobacteria</taxon>
        <taxon>Chromatiales</taxon>
        <taxon>Chromatiaceae</taxon>
        <taxon>Rheinheimera</taxon>
    </lineage>
</organism>
<dbReference type="Gene3D" id="3.30.2310.20">
    <property type="entry name" value="RelE-like"/>
    <property type="match status" value="1"/>
</dbReference>
<dbReference type="AlphaFoldDB" id="A0A437QZX5"/>
<sequence>MNIVWTALALNRVEQIALYIAEDKPDAAVQWVEKLFIAVERLAEFAESGRIVPEVRLPRIREVIFGTYRIIYSVKDEVAILTVRRSSQLLNLSELSDDQS</sequence>
<keyword evidence="4" id="KW-1185">Reference proteome</keyword>
<comment type="caution">
    <text evidence="3">The sequence shown here is derived from an EMBL/GenBank/DDBJ whole genome shotgun (WGS) entry which is preliminary data.</text>
</comment>
<reference evidence="3 4" key="1">
    <citation type="submission" date="2019-01" db="EMBL/GenBank/DDBJ databases">
        <authorList>
            <person name="Chen W.-M."/>
        </authorList>
    </citation>
    <scope>NUCLEOTIDE SEQUENCE [LARGE SCALE GENOMIC DNA]</scope>
    <source>
        <strain evidence="3 4">KYPC3</strain>
    </source>
</reference>
<dbReference type="InterPro" id="IPR007712">
    <property type="entry name" value="RelE/ParE_toxin"/>
</dbReference>
<protein>
    <submittedName>
        <fullName evidence="3">Type II toxin-antitoxin system RelE/ParE family toxin</fullName>
    </submittedName>
</protein>
<dbReference type="RefSeq" id="WP_127698415.1">
    <property type="nucleotide sequence ID" value="NZ_SACS01000006.1"/>
</dbReference>
<dbReference type="InterPro" id="IPR051803">
    <property type="entry name" value="TA_system_RelE-like_toxin"/>
</dbReference>
<dbReference type="Proteomes" id="UP000283077">
    <property type="component" value="Unassembled WGS sequence"/>
</dbReference>
<evidence type="ECO:0000256" key="2">
    <source>
        <dbReference type="ARBA" id="ARBA00022649"/>
    </source>
</evidence>
<evidence type="ECO:0000256" key="1">
    <source>
        <dbReference type="ARBA" id="ARBA00006226"/>
    </source>
</evidence>
<name>A0A437QZX5_9GAMM</name>
<dbReference type="PANTHER" id="PTHR33755:SF5">
    <property type="entry name" value="TYPE II TOXIN-ANTITOXIN SYSTEM RELE_PARE FAMILY TOXIN"/>
    <property type="match status" value="1"/>
</dbReference>
<proteinExistence type="inferred from homology"/>